<accession>A0A3S8U1V4</accession>
<keyword evidence="3" id="KW-1003">Cell membrane</keyword>
<evidence type="ECO:0000256" key="9">
    <source>
        <dbReference type="ARBA" id="ARBA00037998"/>
    </source>
</evidence>
<name>A0A3S8U1V4_9RHOB</name>
<feature type="transmembrane region" description="Helical" evidence="10">
    <location>
        <begin position="248"/>
        <end position="276"/>
    </location>
</feature>
<dbReference type="GO" id="GO:1903806">
    <property type="term" value="P:L-isoleucine import across plasma membrane"/>
    <property type="evidence" value="ECO:0007669"/>
    <property type="project" value="TreeGrafter"/>
</dbReference>
<dbReference type="PANTHER" id="PTHR11795">
    <property type="entry name" value="BRANCHED-CHAIN AMINO ACID TRANSPORT SYSTEM PERMEASE PROTEIN LIVH"/>
    <property type="match status" value="1"/>
</dbReference>
<keyword evidence="7 10" id="KW-1133">Transmembrane helix</keyword>
<evidence type="ECO:0000256" key="7">
    <source>
        <dbReference type="ARBA" id="ARBA00022989"/>
    </source>
</evidence>
<evidence type="ECO:0000256" key="2">
    <source>
        <dbReference type="ARBA" id="ARBA00022448"/>
    </source>
</evidence>
<keyword evidence="2" id="KW-0813">Transport</keyword>
<feature type="transmembrane region" description="Helical" evidence="10">
    <location>
        <begin position="162"/>
        <end position="186"/>
    </location>
</feature>
<evidence type="ECO:0000256" key="4">
    <source>
        <dbReference type="ARBA" id="ARBA00022519"/>
    </source>
</evidence>
<evidence type="ECO:0000256" key="5">
    <source>
        <dbReference type="ARBA" id="ARBA00022692"/>
    </source>
</evidence>
<dbReference type="GO" id="GO:0015188">
    <property type="term" value="F:L-isoleucine transmembrane transporter activity"/>
    <property type="evidence" value="ECO:0007669"/>
    <property type="project" value="TreeGrafter"/>
</dbReference>
<dbReference type="EMBL" id="CP034328">
    <property type="protein sequence ID" value="AZL57525.1"/>
    <property type="molecule type" value="Genomic_DNA"/>
</dbReference>
<evidence type="ECO:0000313" key="12">
    <source>
        <dbReference type="Proteomes" id="UP000282002"/>
    </source>
</evidence>
<dbReference type="InterPro" id="IPR001851">
    <property type="entry name" value="ABC_transp_permease"/>
</dbReference>
<dbReference type="GO" id="GO:0015190">
    <property type="term" value="F:L-leucine transmembrane transporter activity"/>
    <property type="evidence" value="ECO:0007669"/>
    <property type="project" value="TreeGrafter"/>
</dbReference>
<dbReference type="KEGG" id="taw:EI545_00895"/>
<keyword evidence="8 10" id="KW-0472">Membrane</keyword>
<dbReference type="GO" id="GO:0015808">
    <property type="term" value="P:L-alanine transport"/>
    <property type="evidence" value="ECO:0007669"/>
    <property type="project" value="TreeGrafter"/>
</dbReference>
<organism evidence="11 12">
    <name type="scientific">Tabrizicola piscis</name>
    <dbReference type="NCBI Taxonomy" id="2494374"/>
    <lineage>
        <taxon>Bacteria</taxon>
        <taxon>Pseudomonadati</taxon>
        <taxon>Pseudomonadota</taxon>
        <taxon>Alphaproteobacteria</taxon>
        <taxon>Rhodobacterales</taxon>
        <taxon>Paracoccaceae</taxon>
        <taxon>Tabrizicola</taxon>
    </lineage>
</organism>
<dbReference type="GO" id="GO:0042941">
    <property type="term" value="P:D-alanine transmembrane transport"/>
    <property type="evidence" value="ECO:0007669"/>
    <property type="project" value="TreeGrafter"/>
</dbReference>
<feature type="transmembrane region" description="Helical" evidence="10">
    <location>
        <begin position="215"/>
        <end position="236"/>
    </location>
</feature>
<dbReference type="GO" id="GO:0005886">
    <property type="term" value="C:plasma membrane"/>
    <property type="evidence" value="ECO:0007669"/>
    <property type="project" value="UniProtKB-SubCell"/>
</dbReference>
<feature type="transmembrane region" description="Helical" evidence="10">
    <location>
        <begin position="312"/>
        <end position="331"/>
    </location>
</feature>
<dbReference type="CDD" id="cd06582">
    <property type="entry name" value="TM_PBP1_LivH_like"/>
    <property type="match status" value="1"/>
</dbReference>
<dbReference type="GO" id="GO:0015192">
    <property type="term" value="F:L-phenylalanine transmembrane transporter activity"/>
    <property type="evidence" value="ECO:0007669"/>
    <property type="project" value="TreeGrafter"/>
</dbReference>
<proteinExistence type="inferred from homology"/>
<reference evidence="11 12" key="1">
    <citation type="submission" date="2018-12" db="EMBL/GenBank/DDBJ databases">
        <title>Complete genome sequencing of Tabrizicola sp. K13M18.</title>
        <authorList>
            <person name="Bae J.-W."/>
        </authorList>
    </citation>
    <scope>NUCLEOTIDE SEQUENCE [LARGE SCALE GENOMIC DNA]</scope>
    <source>
        <strain evidence="11 12">K13M18</strain>
    </source>
</reference>
<dbReference type="Pfam" id="PF02653">
    <property type="entry name" value="BPD_transp_2"/>
    <property type="match status" value="1"/>
</dbReference>
<evidence type="ECO:0000256" key="6">
    <source>
        <dbReference type="ARBA" id="ARBA00022970"/>
    </source>
</evidence>
<protein>
    <submittedName>
        <fullName evidence="11">Branched-chain amino acid ABC transporter permease</fullName>
    </submittedName>
</protein>
<dbReference type="GO" id="GO:0005304">
    <property type="term" value="F:L-valine transmembrane transporter activity"/>
    <property type="evidence" value="ECO:0007669"/>
    <property type="project" value="TreeGrafter"/>
</dbReference>
<evidence type="ECO:0000313" key="11">
    <source>
        <dbReference type="EMBL" id="AZL57525.1"/>
    </source>
</evidence>
<keyword evidence="4" id="KW-0997">Cell inner membrane</keyword>
<feature type="transmembrane region" description="Helical" evidence="10">
    <location>
        <begin position="77"/>
        <end position="100"/>
    </location>
</feature>
<dbReference type="Proteomes" id="UP000282002">
    <property type="component" value="Chromosome"/>
</dbReference>
<evidence type="ECO:0000256" key="8">
    <source>
        <dbReference type="ARBA" id="ARBA00023136"/>
    </source>
</evidence>
<evidence type="ECO:0000256" key="10">
    <source>
        <dbReference type="SAM" id="Phobius"/>
    </source>
</evidence>
<feature type="transmembrane region" description="Helical" evidence="10">
    <location>
        <begin position="51"/>
        <end position="71"/>
    </location>
</feature>
<feature type="transmembrane region" description="Helical" evidence="10">
    <location>
        <begin position="112"/>
        <end position="132"/>
    </location>
</feature>
<feature type="transmembrane region" description="Helical" evidence="10">
    <location>
        <begin position="6"/>
        <end position="39"/>
    </location>
</feature>
<keyword evidence="5 10" id="KW-0812">Transmembrane</keyword>
<dbReference type="OrthoDB" id="9807115at2"/>
<comment type="similarity">
    <text evidence="9">Belongs to the binding-protein-dependent transport system permease family. LivHM subfamily.</text>
</comment>
<gene>
    <name evidence="11" type="ORF">EI545_00895</name>
</gene>
<dbReference type="InterPro" id="IPR052157">
    <property type="entry name" value="BCAA_transport_permease"/>
</dbReference>
<dbReference type="RefSeq" id="WP_125323713.1">
    <property type="nucleotide sequence ID" value="NZ_CP034328.1"/>
</dbReference>
<keyword evidence="6" id="KW-0029">Amino-acid transport</keyword>
<dbReference type="AlphaFoldDB" id="A0A3S8U1V4"/>
<evidence type="ECO:0000256" key="1">
    <source>
        <dbReference type="ARBA" id="ARBA00004651"/>
    </source>
</evidence>
<evidence type="ECO:0000256" key="3">
    <source>
        <dbReference type="ARBA" id="ARBA00022475"/>
    </source>
</evidence>
<sequence>MDALNALVAFLNFVFIPGLSYGAQLALGALGVTLIYGILRFSNFAHGDTMAFGAMVTILMTWWLQSLGVTFGPLPTALLALPFGIAATAAFVLATDRVVYRFYRRQKASSTIVVIVSLGVMFVMNGVIRFIIGVDEQNFSDGARFVLNPNEFKTMTGLAEPLAIKTTQLVTVVTAIIVVGALFWFLQKTRTGKSMRAFSDNEDLALLSGINPDKVVAVTWIIAAGIATIAGTLYGLDKSFKPFTYFQLLLPIFAAAIVGGLGNPLGAIAGGFVIAFSEVMVTNAWKKIVTYLVPESMAPDTLVQLLSTDYKFAVSFTILIIVLLFMPTGLFKGKSL</sequence>
<comment type="subcellular location">
    <subcellularLocation>
        <location evidence="1">Cell membrane</location>
        <topology evidence="1">Multi-pass membrane protein</topology>
    </subcellularLocation>
</comment>
<keyword evidence="12" id="KW-1185">Reference proteome</keyword>
<dbReference type="PANTHER" id="PTHR11795:SF371">
    <property type="entry name" value="HIGH-AFFINITY BRANCHED-CHAIN AMINO ACID TRANSPORT SYSTEM PERMEASE PROTEIN LIVH"/>
    <property type="match status" value="1"/>
</dbReference>